<dbReference type="SUPFAM" id="SSF48403">
    <property type="entry name" value="Ankyrin repeat"/>
    <property type="match status" value="3"/>
</dbReference>
<gene>
    <name evidence="5" type="ORF">CC80DRAFT_537542</name>
</gene>
<feature type="repeat" description="ANK" evidence="3">
    <location>
        <begin position="333"/>
        <end position="365"/>
    </location>
</feature>
<feature type="repeat" description="ANK" evidence="3">
    <location>
        <begin position="704"/>
        <end position="736"/>
    </location>
</feature>
<feature type="repeat" description="ANK" evidence="3">
    <location>
        <begin position="121"/>
        <end position="153"/>
    </location>
</feature>
<dbReference type="InterPro" id="IPR036770">
    <property type="entry name" value="Ankyrin_rpt-contain_sf"/>
</dbReference>
<evidence type="ECO:0000313" key="5">
    <source>
        <dbReference type="EMBL" id="KAF1953309.1"/>
    </source>
</evidence>
<sequence>MESGELKEQAITTEDRVKEVLKGKEKTLTTADSSVHSLSDEDVVTEGNDLGQDAPSCSSLYEEFHYDREKGKPLVDDPITGAPNREKMDYNDFLRAVMHGDIETVKKQVELGVYPDSQSDDGYSPLVIAILEGHIDVLKFLLDVGADADVNSRNRSLPPLVHALMITRTGPEMMQLLLDRGAILNAISGPDQKNALHWAVSEGKAEAVEFLLEKGLDIEAKCSRERTPLILAAEAGHTHIAKVLCAKGASLDARSKNGGTCLTWAACNNKVDVLKFLLEQEVDIEAKDSNGHSKSSTVLYKNSGDASSSRNCGDCVLTFAALLYFNKCSEANVKIAALSLASHFGYKDIVELLLAHDADINTLSKLPNNCTPVMAAACSNRIEVLKTLIAHGCDLTVLSAHGNNVLEIAIRERQIESAKILLEAFGGEGYPKESVALEIALANEHAMLMGIMNTASVMYSYMEVSLRGPAKFAWMEWVLSQGGNLLKPLAMANMLHLALQEFDLPMISALAHHGCDMNRRLESGHTPLSFAVGHRKLEMVQVLLDAGADPNMEIPDRDGMNYTPFDHAIIELENGKDTEIVDLLLCSGRCRINKGRDPGATAFSYILGKSRRWAPGVADELALRMIDSIPDVNQDKDDIGCTPLHVAVYHKRPDMIEHLLNRGANIEAKAVFGYTPLIIACQHNTSMIPFLMEKGANVHAKYKSNAGALHAAAADGNVEALEFLIGLGLDVDMNTHAPRGYTPLACALTLGQEKAALTLLKHGADATCVTLQLSQTALHCAAKNGLKAAVVEILKQPVELNARDKQGWTPLHDACASDTSGTLDVVAALLDAGADLELPLPNGDHPLHMALLSENEDLALFLIERGASISSLASKSRTALHIAADFNLPRATRALLEAGHPTEGIDADTWTPLCCANEHYIALQLIQHGADINYADRDGWTPLHQAVYNRDRRVARLLVLEGADVHARTTDDGLTVLERADDVEFWDEEWKVKVEGWEVRSWVTERRRNVRDEERARIQEKIEKVREEDRERLRIWAKEEEEKRMEEEDEALEGLGGRFEIVDVVEE</sequence>
<organism evidence="5 6">
    <name type="scientific">Byssothecium circinans</name>
    <dbReference type="NCBI Taxonomy" id="147558"/>
    <lineage>
        <taxon>Eukaryota</taxon>
        <taxon>Fungi</taxon>
        <taxon>Dikarya</taxon>
        <taxon>Ascomycota</taxon>
        <taxon>Pezizomycotina</taxon>
        <taxon>Dothideomycetes</taxon>
        <taxon>Pleosporomycetidae</taxon>
        <taxon>Pleosporales</taxon>
        <taxon>Massarineae</taxon>
        <taxon>Massarinaceae</taxon>
        <taxon>Byssothecium</taxon>
    </lineage>
</organism>
<evidence type="ECO:0000256" key="2">
    <source>
        <dbReference type="ARBA" id="ARBA00023043"/>
    </source>
</evidence>
<dbReference type="OrthoDB" id="3673852at2759"/>
<dbReference type="SMART" id="SM00248">
    <property type="entry name" value="ANK"/>
    <property type="match status" value="22"/>
</dbReference>
<keyword evidence="4" id="KW-0175">Coiled coil</keyword>
<dbReference type="Proteomes" id="UP000800035">
    <property type="component" value="Unassembled WGS sequence"/>
</dbReference>
<feature type="repeat" description="ANK" evidence="3">
    <location>
        <begin position="938"/>
        <end position="970"/>
    </location>
</feature>
<feature type="repeat" description="ANK" evidence="3">
    <location>
        <begin position="257"/>
        <end position="289"/>
    </location>
</feature>
<feature type="repeat" description="ANK" evidence="3">
    <location>
        <begin position="806"/>
        <end position="837"/>
    </location>
</feature>
<evidence type="ECO:0000256" key="1">
    <source>
        <dbReference type="ARBA" id="ARBA00022737"/>
    </source>
</evidence>
<proteinExistence type="predicted"/>
<dbReference type="Gene3D" id="1.25.40.20">
    <property type="entry name" value="Ankyrin repeat-containing domain"/>
    <property type="match status" value="6"/>
</dbReference>
<protein>
    <submittedName>
        <fullName evidence="5">Ankyrin</fullName>
    </submittedName>
</protein>
<evidence type="ECO:0000313" key="6">
    <source>
        <dbReference type="Proteomes" id="UP000800035"/>
    </source>
</evidence>
<dbReference type="PANTHER" id="PTHR24198">
    <property type="entry name" value="ANKYRIN REPEAT AND PROTEIN KINASE DOMAIN-CONTAINING PROTEIN"/>
    <property type="match status" value="1"/>
</dbReference>
<dbReference type="AlphaFoldDB" id="A0A6A5TNK8"/>
<dbReference type="EMBL" id="ML977004">
    <property type="protein sequence ID" value="KAF1953309.1"/>
    <property type="molecule type" value="Genomic_DNA"/>
</dbReference>
<keyword evidence="2 3" id="KW-0040">ANK repeat</keyword>
<name>A0A6A5TNK8_9PLEO</name>
<accession>A0A6A5TNK8</accession>
<feature type="coiled-coil region" evidence="4">
    <location>
        <begin position="1008"/>
        <end position="1058"/>
    </location>
</feature>
<dbReference type="PANTHER" id="PTHR24198:SF165">
    <property type="entry name" value="ANKYRIN REPEAT-CONTAINING PROTEIN-RELATED"/>
    <property type="match status" value="1"/>
</dbReference>
<reference evidence="5" key="1">
    <citation type="journal article" date="2020" name="Stud. Mycol.">
        <title>101 Dothideomycetes genomes: a test case for predicting lifestyles and emergence of pathogens.</title>
        <authorList>
            <person name="Haridas S."/>
            <person name="Albert R."/>
            <person name="Binder M."/>
            <person name="Bloem J."/>
            <person name="Labutti K."/>
            <person name="Salamov A."/>
            <person name="Andreopoulos B."/>
            <person name="Baker S."/>
            <person name="Barry K."/>
            <person name="Bills G."/>
            <person name="Bluhm B."/>
            <person name="Cannon C."/>
            <person name="Castanera R."/>
            <person name="Culley D."/>
            <person name="Daum C."/>
            <person name="Ezra D."/>
            <person name="Gonzalez J."/>
            <person name="Henrissat B."/>
            <person name="Kuo A."/>
            <person name="Liang C."/>
            <person name="Lipzen A."/>
            <person name="Lutzoni F."/>
            <person name="Magnuson J."/>
            <person name="Mondo S."/>
            <person name="Nolan M."/>
            <person name="Ohm R."/>
            <person name="Pangilinan J."/>
            <person name="Park H.-J."/>
            <person name="Ramirez L."/>
            <person name="Alfaro M."/>
            <person name="Sun H."/>
            <person name="Tritt A."/>
            <person name="Yoshinaga Y."/>
            <person name="Zwiers L.-H."/>
            <person name="Turgeon B."/>
            <person name="Goodwin S."/>
            <person name="Spatafora J."/>
            <person name="Crous P."/>
            <person name="Grigoriev I."/>
        </authorList>
    </citation>
    <scope>NUCLEOTIDE SEQUENCE</scope>
    <source>
        <strain evidence="5">CBS 675.92</strain>
    </source>
</reference>
<keyword evidence="6" id="KW-1185">Reference proteome</keyword>
<feature type="repeat" description="ANK" evidence="3">
    <location>
        <begin position="224"/>
        <end position="256"/>
    </location>
</feature>
<feature type="repeat" description="ANK" evidence="3">
    <location>
        <begin position="523"/>
        <end position="555"/>
    </location>
</feature>
<feature type="repeat" description="ANK" evidence="3">
    <location>
        <begin position="191"/>
        <end position="223"/>
    </location>
</feature>
<evidence type="ECO:0000256" key="4">
    <source>
        <dbReference type="SAM" id="Coils"/>
    </source>
</evidence>
<dbReference type="Pfam" id="PF12796">
    <property type="entry name" value="Ank_2"/>
    <property type="match status" value="8"/>
</dbReference>
<feature type="repeat" description="ANK" evidence="3">
    <location>
        <begin position="368"/>
        <end position="400"/>
    </location>
</feature>
<feature type="repeat" description="ANK" evidence="3">
    <location>
        <begin position="842"/>
        <end position="874"/>
    </location>
</feature>
<keyword evidence="1" id="KW-0677">Repeat</keyword>
<feature type="repeat" description="ANK" evidence="3">
    <location>
        <begin position="639"/>
        <end position="671"/>
    </location>
</feature>
<dbReference type="PROSITE" id="PS50088">
    <property type="entry name" value="ANK_REPEAT"/>
    <property type="match status" value="12"/>
</dbReference>
<dbReference type="InterPro" id="IPR002110">
    <property type="entry name" value="Ankyrin_rpt"/>
</dbReference>
<evidence type="ECO:0000256" key="3">
    <source>
        <dbReference type="PROSITE-ProRule" id="PRU00023"/>
    </source>
</evidence>
<dbReference type="PROSITE" id="PS50297">
    <property type="entry name" value="ANK_REP_REGION"/>
    <property type="match status" value="10"/>
</dbReference>